<organism evidence="10 11">
    <name type="scientific">Agathobacter rectalis (strain ATCC 33656 / DSM 3377 / JCM 17463 / KCTC 5835 / VPI 0990)</name>
    <name type="common">Eubacterium rectale</name>
    <dbReference type="NCBI Taxonomy" id="515619"/>
    <lineage>
        <taxon>Bacteria</taxon>
        <taxon>Bacillati</taxon>
        <taxon>Bacillota</taxon>
        <taxon>Clostridia</taxon>
        <taxon>Lachnospirales</taxon>
        <taxon>Lachnospiraceae</taxon>
        <taxon>Agathobacter</taxon>
    </lineage>
</organism>
<dbReference type="InterPro" id="IPR036286">
    <property type="entry name" value="LexA/Signal_pep-like_sf"/>
</dbReference>
<comment type="catalytic activity">
    <reaction evidence="1 7">
        <text>Cleavage of hydrophobic, N-terminal signal or leader sequences from secreted and periplasmic proteins.</text>
        <dbReference type="EC" id="3.4.21.89"/>
    </reaction>
</comment>
<dbReference type="EMBL" id="CP001107">
    <property type="protein sequence ID" value="ACR76850.1"/>
    <property type="molecule type" value="Genomic_DNA"/>
</dbReference>
<keyword evidence="7" id="KW-0472">Membrane</keyword>
<dbReference type="NCBIfam" id="TIGR02227">
    <property type="entry name" value="sigpep_I_bact"/>
    <property type="match status" value="1"/>
</dbReference>
<dbReference type="CDD" id="cd06530">
    <property type="entry name" value="S26_SPase_I"/>
    <property type="match status" value="1"/>
</dbReference>
<dbReference type="PROSITE" id="PS00760">
    <property type="entry name" value="SPASE_I_2"/>
    <property type="match status" value="1"/>
</dbReference>
<keyword evidence="7" id="KW-1133">Transmembrane helix</keyword>
<evidence type="ECO:0000259" key="9">
    <source>
        <dbReference type="Pfam" id="PF10502"/>
    </source>
</evidence>
<dbReference type="SUPFAM" id="SSF51306">
    <property type="entry name" value="LexA/Signal peptidase"/>
    <property type="match status" value="1"/>
</dbReference>
<keyword evidence="7" id="KW-0812">Transmembrane</keyword>
<evidence type="ECO:0000256" key="4">
    <source>
        <dbReference type="ARBA" id="ARBA00013208"/>
    </source>
</evidence>
<dbReference type="GO" id="GO:0006465">
    <property type="term" value="P:signal peptide processing"/>
    <property type="evidence" value="ECO:0007669"/>
    <property type="project" value="InterPro"/>
</dbReference>
<dbReference type="InterPro" id="IPR019757">
    <property type="entry name" value="Pept_S26A_signal_pept_1_Lys-AS"/>
</dbReference>
<evidence type="ECO:0000256" key="8">
    <source>
        <dbReference type="SAM" id="MobiDB-lite"/>
    </source>
</evidence>
<dbReference type="InterPro" id="IPR000223">
    <property type="entry name" value="Pept_S26A_signal_pept_1"/>
</dbReference>
<dbReference type="PRINTS" id="PR00727">
    <property type="entry name" value="LEADERPTASE"/>
</dbReference>
<gene>
    <name evidence="10" type="ordered locus">EUBREC_3122</name>
</gene>
<feature type="compositionally biased region" description="Basic and acidic residues" evidence="8">
    <location>
        <begin position="1"/>
        <end position="10"/>
    </location>
</feature>
<proteinExistence type="inferred from homology"/>
<dbReference type="AlphaFoldDB" id="C4Z8M3"/>
<evidence type="ECO:0000256" key="7">
    <source>
        <dbReference type="RuleBase" id="RU362042"/>
    </source>
</evidence>
<reference evidence="10 11" key="1">
    <citation type="journal article" date="2009" name="Proc. Natl. Acad. Sci. U.S.A.">
        <title>Characterizing a model human gut microbiota composed of members of its two dominant bacterial phyla.</title>
        <authorList>
            <person name="Mahowald M.A."/>
            <person name="Rey F.E."/>
            <person name="Seedorf H."/>
            <person name="Turnbaugh P.J."/>
            <person name="Fulton R.S."/>
            <person name="Wollam A."/>
            <person name="Shah N."/>
            <person name="Wang C."/>
            <person name="Magrini V."/>
            <person name="Wilson R.K."/>
            <person name="Cantarel B.L."/>
            <person name="Coutinho P.M."/>
            <person name="Henrissat B."/>
            <person name="Crock L.W."/>
            <person name="Russell A."/>
            <person name="Verberkmoes N.C."/>
            <person name="Hettich R.L."/>
            <person name="Gordon J.I."/>
        </authorList>
    </citation>
    <scope>NUCLEOTIDE SEQUENCE [LARGE SCALE GENOMIC DNA]</scope>
    <source>
        <strain evidence="11">ATCC 33656 / DSM 3377 / JCM 17463 / KCTC 5835 / LMG 30912 / VPI 0990</strain>
    </source>
</reference>
<keyword evidence="5 7" id="KW-0378">Hydrolase</keyword>
<dbReference type="HOGENOM" id="CLU_028723_5_1_9"/>
<evidence type="ECO:0000256" key="6">
    <source>
        <dbReference type="PIRSR" id="PIRSR600223-1"/>
    </source>
</evidence>
<feature type="active site" evidence="6">
    <location>
        <position position="114"/>
    </location>
</feature>
<accession>C4Z8M3</accession>
<protein>
    <recommendedName>
        <fullName evidence="4 7">Signal peptidase I</fullName>
        <ecNumber evidence="4 7">3.4.21.89</ecNumber>
    </recommendedName>
</protein>
<evidence type="ECO:0000256" key="5">
    <source>
        <dbReference type="ARBA" id="ARBA00022801"/>
    </source>
</evidence>
<dbReference type="Gene3D" id="2.10.109.10">
    <property type="entry name" value="Umud Fragment, subunit A"/>
    <property type="match status" value="1"/>
</dbReference>
<dbReference type="PANTHER" id="PTHR43390:SF1">
    <property type="entry name" value="CHLOROPLAST PROCESSING PEPTIDASE"/>
    <property type="match status" value="1"/>
</dbReference>
<dbReference type="InterPro" id="IPR019533">
    <property type="entry name" value="Peptidase_S26"/>
</dbReference>
<comment type="similarity">
    <text evidence="3 7">Belongs to the peptidase S26 family.</text>
</comment>
<keyword evidence="7" id="KW-0645">Protease</keyword>
<dbReference type="GO" id="GO:0009003">
    <property type="term" value="F:signal peptidase activity"/>
    <property type="evidence" value="ECO:0007669"/>
    <property type="project" value="UniProtKB-EC"/>
</dbReference>
<name>C4Z8M3_AGARV</name>
<sequence length="213" mass="24063">MNKENMKMEILDLNNEEDTKTTDEMEPKKPEEKTSPVKEILSWVLTIAFAIVAAILIKNYVIINANIPSGSMENTIQIGDDIFGFRLAYTFSDPKRGDIVIFNAPDSPSEKYIKRVIGLPGETVTIEDGKVYIDGEALEEDYLKSNQSGEDAWTVNAGPYEFKVPQDSYLLLGDNRNGSSDARVWEHTYVSKDDILAKAIFRYYPFDRFGAVK</sequence>
<dbReference type="EC" id="3.4.21.89" evidence="4 7"/>
<feature type="domain" description="Peptidase S26" evidence="9">
    <location>
        <begin position="41"/>
        <end position="204"/>
    </location>
</feature>
<feature type="compositionally biased region" description="Basic and acidic residues" evidence="8">
    <location>
        <begin position="17"/>
        <end position="33"/>
    </location>
</feature>
<evidence type="ECO:0000313" key="11">
    <source>
        <dbReference type="Proteomes" id="UP000001477"/>
    </source>
</evidence>
<evidence type="ECO:0000313" key="10">
    <source>
        <dbReference type="EMBL" id="ACR76850.1"/>
    </source>
</evidence>
<feature type="active site" evidence="6">
    <location>
        <position position="71"/>
    </location>
</feature>
<dbReference type="Proteomes" id="UP000001477">
    <property type="component" value="Chromosome"/>
</dbReference>
<comment type="subcellular location">
    <subcellularLocation>
        <location evidence="2">Cell membrane</location>
        <topology evidence="2">Single-pass type II membrane protein</topology>
    </subcellularLocation>
    <subcellularLocation>
        <location evidence="7">Membrane</location>
        <topology evidence="7">Single-pass type II membrane protein</topology>
    </subcellularLocation>
</comment>
<dbReference type="PaxDb" id="515619-EUBREC_3122"/>
<evidence type="ECO:0000256" key="2">
    <source>
        <dbReference type="ARBA" id="ARBA00004401"/>
    </source>
</evidence>
<dbReference type="Pfam" id="PF10502">
    <property type="entry name" value="Peptidase_S26"/>
    <property type="match status" value="1"/>
</dbReference>
<dbReference type="PANTHER" id="PTHR43390">
    <property type="entry name" value="SIGNAL PEPTIDASE I"/>
    <property type="match status" value="1"/>
</dbReference>
<dbReference type="STRING" id="515619.EUBREC_3122"/>
<dbReference type="GO" id="GO:0005886">
    <property type="term" value="C:plasma membrane"/>
    <property type="evidence" value="ECO:0007669"/>
    <property type="project" value="UniProtKB-SubCell"/>
</dbReference>
<evidence type="ECO:0000256" key="1">
    <source>
        <dbReference type="ARBA" id="ARBA00000677"/>
    </source>
</evidence>
<dbReference type="KEGG" id="ere:EUBREC_3122"/>
<feature type="transmembrane region" description="Helical" evidence="7">
    <location>
        <begin position="40"/>
        <end position="62"/>
    </location>
</feature>
<evidence type="ECO:0000256" key="3">
    <source>
        <dbReference type="ARBA" id="ARBA00009370"/>
    </source>
</evidence>
<feature type="region of interest" description="Disordered" evidence="8">
    <location>
        <begin position="1"/>
        <end position="33"/>
    </location>
</feature>
<dbReference type="GO" id="GO:0004252">
    <property type="term" value="F:serine-type endopeptidase activity"/>
    <property type="evidence" value="ECO:0007669"/>
    <property type="project" value="InterPro"/>
</dbReference>